<dbReference type="Proteomes" id="UP000030021">
    <property type="component" value="Unassembled WGS sequence"/>
</dbReference>
<dbReference type="RefSeq" id="WP_037274745.1">
    <property type="nucleotide sequence ID" value="NZ_KN293982.1"/>
</dbReference>
<keyword evidence="1" id="KW-1133">Transmembrane helix</keyword>
<evidence type="ECO:0000313" key="3">
    <source>
        <dbReference type="Proteomes" id="UP000030021"/>
    </source>
</evidence>
<accession>A0A0A0HFG2</accession>
<dbReference type="HOGENOM" id="CLU_1947217_0_0_5"/>
<dbReference type="AlphaFoldDB" id="A0A0A0HFG2"/>
<feature type="transmembrane region" description="Helical" evidence="1">
    <location>
        <begin position="6"/>
        <end position="26"/>
    </location>
</feature>
<sequence>MEFVILFPALILFLIFIVGVTLYLGIASDVQQAVQRLARASVGIQYGPAPVGDLCARLSTEVLDRIIEQSPFLQIDNVVFPTSCADQPDESGTVTLTLVYNVPVGVIHTVADLLGSGMARIERSATIDL</sequence>
<proteinExistence type="predicted"/>
<evidence type="ECO:0000256" key="1">
    <source>
        <dbReference type="SAM" id="Phobius"/>
    </source>
</evidence>
<dbReference type="OrthoDB" id="7870162at2"/>
<dbReference type="EMBL" id="AONH01000017">
    <property type="protein sequence ID" value="KGM86497.1"/>
    <property type="molecule type" value="Genomic_DNA"/>
</dbReference>
<keyword evidence="1" id="KW-0472">Membrane</keyword>
<comment type="caution">
    <text evidence="2">The sequence shown here is derived from an EMBL/GenBank/DDBJ whole genome shotgun (WGS) entry which is preliminary data.</text>
</comment>
<protein>
    <submittedName>
        <fullName evidence="2">TadE-like protein</fullName>
    </submittedName>
</protein>
<organism evidence="2 3">
    <name type="scientific">Roseovarius mucosus DSM 17069</name>
    <dbReference type="NCBI Taxonomy" id="1288298"/>
    <lineage>
        <taxon>Bacteria</taxon>
        <taxon>Pseudomonadati</taxon>
        <taxon>Pseudomonadota</taxon>
        <taxon>Alphaproteobacteria</taxon>
        <taxon>Rhodobacterales</taxon>
        <taxon>Roseobacteraceae</taxon>
        <taxon>Roseovarius</taxon>
    </lineage>
</organism>
<keyword evidence="1" id="KW-0812">Transmembrane</keyword>
<name>A0A0A0HFG2_9RHOB</name>
<dbReference type="PATRIC" id="fig|1288298.3.peg.3647"/>
<gene>
    <name evidence="2" type="ORF">rosmuc_03639</name>
</gene>
<evidence type="ECO:0000313" key="2">
    <source>
        <dbReference type="EMBL" id="KGM86497.1"/>
    </source>
</evidence>
<reference evidence="2 3" key="1">
    <citation type="submission" date="2013-01" db="EMBL/GenBank/DDBJ databases">
        <authorList>
            <person name="Fiebig A."/>
            <person name="Goeker M."/>
            <person name="Klenk H.-P.P."/>
        </authorList>
    </citation>
    <scope>NUCLEOTIDE SEQUENCE [LARGE SCALE GENOMIC DNA]</scope>
    <source>
        <strain evidence="2 3">DSM 17069</strain>
    </source>
</reference>
<dbReference type="eggNOG" id="ENOG5034540">
    <property type="taxonomic scope" value="Bacteria"/>
</dbReference>